<accession>A0A8T0DYY8</accession>
<evidence type="ECO:0000313" key="3">
    <source>
        <dbReference type="Proteomes" id="UP000807504"/>
    </source>
</evidence>
<dbReference type="AlphaFoldDB" id="A0A8T0DYY8"/>
<feature type="chain" id="PRO_5035891785" evidence="1">
    <location>
        <begin position="30"/>
        <end position="89"/>
    </location>
</feature>
<keyword evidence="1" id="KW-0732">Signal</keyword>
<dbReference type="Proteomes" id="UP000807504">
    <property type="component" value="Unassembled WGS sequence"/>
</dbReference>
<protein>
    <submittedName>
        <fullName evidence="2">Uncharacterized protein</fullName>
    </submittedName>
</protein>
<evidence type="ECO:0000313" key="2">
    <source>
        <dbReference type="EMBL" id="KAF8763712.1"/>
    </source>
</evidence>
<comment type="caution">
    <text evidence="2">The sequence shown here is derived from an EMBL/GenBank/DDBJ whole genome shotgun (WGS) entry which is preliminary data.</text>
</comment>
<keyword evidence="3" id="KW-1185">Reference proteome</keyword>
<proteinExistence type="predicted"/>
<reference evidence="2" key="2">
    <citation type="submission" date="2020-06" db="EMBL/GenBank/DDBJ databases">
        <authorList>
            <person name="Sheffer M."/>
        </authorList>
    </citation>
    <scope>NUCLEOTIDE SEQUENCE</scope>
</reference>
<sequence length="89" mass="10678">MLSMKKSYRFWMIAFLLSYLLICPLEAKALDCERHCRVHRMSIGSCRCRPELFVKKSLPSSEYNDGNRDYIIKELLKDYFMQNEESEEK</sequence>
<reference evidence="2" key="1">
    <citation type="journal article" date="2020" name="bioRxiv">
        <title>Chromosome-level reference genome of the European wasp spider Argiope bruennichi: a resource for studies on range expansion and evolutionary adaptation.</title>
        <authorList>
            <person name="Sheffer M.M."/>
            <person name="Hoppe A."/>
            <person name="Krehenwinkel H."/>
            <person name="Uhl G."/>
            <person name="Kuss A.W."/>
            <person name="Jensen L."/>
            <person name="Jensen C."/>
            <person name="Gillespie R.G."/>
            <person name="Hoff K.J."/>
            <person name="Prost S."/>
        </authorList>
    </citation>
    <scope>NUCLEOTIDE SEQUENCE</scope>
</reference>
<gene>
    <name evidence="2" type="ORF">HNY73_021865</name>
</gene>
<name>A0A8T0DYY8_ARGBR</name>
<dbReference type="EMBL" id="JABXBU010002231">
    <property type="protein sequence ID" value="KAF8763712.1"/>
    <property type="molecule type" value="Genomic_DNA"/>
</dbReference>
<evidence type="ECO:0000256" key="1">
    <source>
        <dbReference type="SAM" id="SignalP"/>
    </source>
</evidence>
<organism evidence="2 3">
    <name type="scientific">Argiope bruennichi</name>
    <name type="common">Wasp spider</name>
    <name type="synonym">Aranea bruennichi</name>
    <dbReference type="NCBI Taxonomy" id="94029"/>
    <lineage>
        <taxon>Eukaryota</taxon>
        <taxon>Metazoa</taxon>
        <taxon>Ecdysozoa</taxon>
        <taxon>Arthropoda</taxon>
        <taxon>Chelicerata</taxon>
        <taxon>Arachnida</taxon>
        <taxon>Araneae</taxon>
        <taxon>Araneomorphae</taxon>
        <taxon>Entelegynae</taxon>
        <taxon>Araneoidea</taxon>
        <taxon>Araneidae</taxon>
        <taxon>Argiope</taxon>
    </lineage>
</organism>
<feature type="signal peptide" evidence="1">
    <location>
        <begin position="1"/>
        <end position="29"/>
    </location>
</feature>